<dbReference type="PANTHER" id="PTHR10579">
    <property type="entry name" value="CALCIUM-ACTIVATED CHLORIDE CHANNEL REGULATOR"/>
    <property type="match status" value="1"/>
</dbReference>
<sequence length="229" mass="25120">MANTQFFTGKSSGVKNPEKPINQPRKTQFFNPQQERMGTERTANILLLDVSSSMSEAIGNGDNRAKIDGVKEAASTYVVGLPSTAYLSVITFSDTAEILFPLSQLGTNKLEVIRKIQSIKVQNSTNMIAGFECAEHQFEHVALEGFIDRICSLGDGMPNEDPSPVTDRLKASGVQITTIGFGENKVSLDEDLLRRIASTSKTGTPLYYYIKDTANLTGFLKRESKTITQ</sequence>
<evidence type="ECO:0000313" key="4">
    <source>
        <dbReference type="Proteomes" id="UP000266426"/>
    </source>
</evidence>
<feature type="region of interest" description="Disordered" evidence="1">
    <location>
        <begin position="1"/>
        <end position="28"/>
    </location>
</feature>
<dbReference type="InterPro" id="IPR036465">
    <property type="entry name" value="vWFA_dom_sf"/>
</dbReference>
<dbReference type="EMBL" id="QZJZ01000035">
    <property type="protein sequence ID" value="RJP60108.1"/>
    <property type="molecule type" value="Genomic_DNA"/>
</dbReference>
<protein>
    <submittedName>
        <fullName evidence="3">VWA domain-containing protein</fullName>
    </submittedName>
</protein>
<evidence type="ECO:0000313" key="3">
    <source>
        <dbReference type="EMBL" id="RJP60108.1"/>
    </source>
</evidence>
<dbReference type="Gene3D" id="3.40.50.410">
    <property type="entry name" value="von Willebrand factor, type A domain"/>
    <property type="match status" value="1"/>
</dbReference>
<dbReference type="Proteomes" id="UP000266426">
    <property type="component" value="Unassembled WGS sequence"/>
</dbReference>
<dbReference type="SMART" id="SM00327">
    <property type="entry name" value="VWA"/>
    <property type="match status" value="1"/>
</dbReference>
<evidence type="ECO:0000256" key="1">
    <source>
        <dbReference type="SAM" id="MobiDB-lite"/>
    </source>
</evidence>
<dbReference type="AlphaFoldDB" id="A0A3A4RCQ3"/>
<feature type="domain" description="VWFA" evidence="2">
    <location>
        <begin position="43"/>
        <end position="223"/>
    </location>
</feature>
<comment type="caution">
    <text evidence="3">The sequence shown here is derived from an EMBL/GenBank/DDBJ whole genome shotgun (WGS) entry which is preliminary data.</text>
</comment>
<accession>A0A3A4RCQ3</accession>
<proteinExistence type="predicted"/>
<dbReference type="InterPro" id="IPR051266">
    <property type="entry name" value="CLCR"/>
</dbReference>
<dbReference type="InterPro" id="IPR002035">
    <property type="entry name" value="VWF_A"/>
</dbReference>
<reference evidence="3 4" key="1">
    <citation type="journal article" date="2017" name="ISME J.">
        <title>Energy and carbon metabolisms in a deep terrestrial subsurface fluid microbial community.</title>
        <authorList>
            <person name="Momper L."/>
            <person name="Jungbluth S.P."/>
            <person name="Lee M.D."/>
            <person name="Amend J.P."/>
        </authorList>
    </citation>
    <scope>NUCLEOTIDE SEQUENCE [LARGE SCALE GENOMIC DNA]</scope>
    <source>
        <strain evidence="3">SURF_26</strain>
    </source>
</reference>
<organism evidence="3 4">
    <name type="scientific">Candidatus Auribacter fodinae</name>
    <dbReference type="NCBI Taxonomy" id="2093366"/>
    <lineage>
        <taxon>Bacteria</taxon>
        <taxon>Pseudomonadati</taxon>
        <taxon>Candidatus Auribacterota</taxon>
        <taxon>Candidatus Auribacteria</taxon>
        <taxon>Candidatus Auribacterales</taxon>
        <taxon>Candidatus Auribacteraceae</taxon>
        <taxon>Candidatus Auribacter</taxon>
    </lineage>
</organism>
<evidence type="ECO:0000259" key="2">
    <source>
        <dbReference type="PROSITE" id="PS50234"/>
    </source>
</evidence>
<dbReference type="Pfam" id="PF00092">
    <property type="entry name" value="VWA"/>
    <property type="match status" value="1"/>
</dbReference>
<name>A0A3A4RCQ3_9BACT</name>
<feature type="compositionally biased region" description="Polar residues" evidence="1">
    <location>
        <begin position="1"/>
        <end position="14"/>
    </location>
</feature>
<gene>
    <name evidence="3" type="ORF">C4541_04900</name>
</gene>
<dbReference type="PROSITE" id="PS50234">
    <property type="entry name" value="VWFA"/>
    <property type="match status" value="1"/>
</dbReference>
<dbReference type="SUPFAM" id="SSF53300">
    <property type="entry name" value="vWA-like"/>
    <property type="match status" value="1"/>
</dbReference>
<dbReference type="PANTHER" id="PTHR10579:SF43">
    <property type="entry name" value="ZINC FINGER (C3HC4-TYPE RING FINGER) FAMILY PROTEIN"/>
    <property type="match status" value="1"/>
</dbReference>